<keyword evidence="3" id="KW-1185">Reference proteome</keyword>
<dbReference type="RefSeq" id="WP_147499156.1">
    <property type="nucleotide sequence ID" value="NZ_VOAV01000031.1"/>
</dbReference>
<reference evidence="2 3" key="1">
    <citation type="submission" date="2019-07" db="EMBL/GenBank/DDBJ databases">
        <title>Rapid identification of Enteric Bacteria from Whole Genome Sequences (WGS) using Average Nucleotide Identity (ANI).</title>
        <authorList>
            <person name="Lane C."/>
        </authorList>
    </citation>
    <scope>NUCLEOTIDE SEQUENCE [LARGE SCALE GENOMIC DNA]</scope>
    <source>
        <strain evidence="2 3">2013D-9588</strain>
    </source>
</reference>
<sequence>MSKNILFLTGTRADFGKIKSLIKVVSELPNFDYQIYITGMHMLKKYGNTHIEIKKSGFTNYHKFINQHLNEPMDIVLGNTIQGFSRYINENRPDLIIIHGDRIEALAGAIVGSLNNILVAHIEGGEKSGTIDDSIRHSITKLSHIHLVCNDEAANRVIQLGESRDSVFVIGSPDMDIMLSESLPNILEVKKYYNIHFDNYHIVMFHPVTTEYDCFDKYALNLTNAILNSNENFIVIYPNNDFGSNKIFDAYEKLKDKKNVLLFPSLNFERFLTLLKNAKSIIGNSSAGVREAPFYGVPTINIGTRQNNRIAKLDSIINVTYEESEIAKAIDMISSKNIKFNPIEHFGSGNSDRLFKKLLLSEKFWSIPKQKHFNDI</sequence>
<dbReference type="InterPro" id="IPR003331">
    <property type="entry name" value="UDP_GlcNAc_Epimerase_2_dom"/>
</dbReference>
<dbReference type="NCBIfam" id="TIGR03568">
    <property type="entry name" value="NeuC_NnaA"/>
    <property type="match status" value="1"/>
</dbReference>
<dbReference type="InterPro" id="IPR020004">
    <property type="entry name" value="UDP-GlcNAc_Epase"/>
</dbReference>
<dbReference type="EC" id="3.2.1.183" evidence="2"/>
<proteinExistence type="predicted"/>
<keyword evidence="2" id="KW-0378">Hydrolase</keyword>
<feature type="domain" description="UDP-N-acetylglucosamine 2-epimerase" evidence="1">
    <location>
        <begin position="26"/>
        <end position="358"/>
    </location>
</feature>
<dbReference type="Proteomes" id="UP000321599">
    <property type="component" value="Unassembled WGS sequence"/>
</dbReference>
<dbReference type="SUPFAM" id="SSF53756">
    <property type="entry name" value="UDP-Glycosyltransferase/glycogen phosphorylase"/>
    <property type="match status" value="1"/>
</dbReference>
<evidence type="ECO:0000313" key="2">
    <source>
        <dbReference type="EMBL" id="TWO27696.1"/>
    </source>
</evidence>
<dbReference type="InterPro" id="IPR029767">
    <property type="entry name" value="WecB-like"/>
</dbReference>
<protein>
    <submittedName>
        <fullName evidence="2">UDP-N-acetylglucosamine 2-epimerase (Hydrolyzing)</fullName>
        <ecNumber evidence="2">3.2.1.183</ecNumber>
    </submittedName>
</protein>
<keyword evidence="2" id="KW-0326">Glycosidase</keyword>
<name>A0ABY3G5V8_9BACT</name>
<organism evidence="2 3">
    <name type="scientific">Campylobacter lanienae</name>
    <dbReference type="NCBI Taxonomy" id="75658"/>
    <lineage>
        <taxon>Bacteria</taxon>
        <taxon>Pseudomonadati</taxon>
        <taxon>Campylobacterota</taxon>
        <taxon>Epsilonproteobacteria</taxon>
        <taxon>Campylobacterales</taxon>
        <taxon>Campylobacteraceae</taxon>
        <taxon>Campylobacter</taxon>
    </lineage>
</organism>
<accession>A0ABY3G5V8</accession>
<evidence type="ECO:0000259" key="1">
    <source>
        <dbReference type="Pfam" id="PF02350"/>
    </source>
</evidence>
<dbReference type="GO" id="GO:0016798">
    <property type="term" value="F:hydrolase activity, acting on glycosyl bonds"/>
    <property type="evidence" value="ECO:0007669"/>
    <property type="project" value="UniProtKB-KW"/>
</dbReference>
<dbReference type="PANTHER" id="PTHR43174:SF3">
    <property type="entry name" value="UDP-N-ACETYLGLUCOSAMINE 2-EPIMERASE"/>
    <property type="match status" value="1"/>
</dbReference>
<gene>
    <name evidence="2" type="primary">neuC</name>
    <name evidence="2" type="ORF">XK09_07465</name>
</gene>
<dbReference type="Pfam" id="PF02350">
    <property type="entry name" value="Epimerase_2"/>
    <property type="match status" value="1"/>
</dbReference>
<dbReference type="Gene3D" id="3.40.50.2000">
    <property type="entry name" value="Glycogen Phosphorylase B"/>
    <property type="match status" value="2"/>
</dbReference>
<dbReference type="EMBL" id="VOAV01000031">
    <property type="protein sequence ID" value="TWO27696.1"/>
    <property type="molecule type" value="Genomic_DNA"/>
</dbReference>
<evidence type="ECO:0000313" key="3">
    <source>
        <dbReference type="Proteomes" id="UP000321599"/>
    </source>
</evidence>
<comment type="caution">
    <text evidence="2">The sequence shown here is derived from an EMBL/GenBank/DDBJ whole genome shotgun (WGS) entry which is preliminary data.</text>
</comment>
<dbReference type="PANTHER" id="PTHR43174">
    <property type="entry name" value="UDP-N-ACETYLGLUCOSAMINE 2-EPIMERASE"/>
    <property type="match status" value="1"/>
</dbReference>